<feature type="region of interest" description="Disordered" evidence="1">
    <location>
        <begin position="25"/>
        <end position="51"/>
    </location>
</feature>
<organism evidence="2">
    <name type="scientific">Anguilla anguilla</name>
    <name type="common">European freshwater eel</name>
    <name type="synonym">Muraena anguilla</name>
    <dbReference type="NCBI Taxonomy" id="7936"/>
    <lineage>
        <taxon>Eukaryota</taxon>
        <taxon>Metazoa</taxon>
        <taxon>Chordata</taxon>
        <taxon>Craniata</taxon>
        <taxon>Vertebrata</taxon>
        <taxon>Euteleostomi</taxon>
        <taxon>Actinopterygii</taxon>
        <taxon>Neopterygii</taxon>
        <taxon>Teleostei</taxon>
        <taxon>Anguilliformes</taxon>
        <taxon>Anguillidae</taxon>
        <taxon>Anguilla</taxon>
    </lineage>
</organism>
<reference evidence="2" key="1">
    <citation type="submission" date="2014-11" db="EMBL/GenBank/DDBJ databases">
        <authorList>
            <person name="Amaro Gonzalez C."/>
        </authorList>
    </citation>
    <scope>NUCLEOTIDE SEQUENCE</scope>
</reference>
<reference evidence="2" key="2">
    <citation type="journal article" date="2015" name="Fish Shellfish Immunol.">
        <title>Early steps in the European eel (Anguilla anguilla)-Vibrio vulnificus interaction in the gills: Role of the RtxA13 toxin.</title>
        <authorList>
            <person name="Callol A."/>
            <person name="Pajuelo D."/>
            <person name="Ebbesson L."/>
            <person name="Teles M."/>
            <person name="MacKenzie S."/>
            <person name="Amaro C."/>
        </authorList>
    </citation>
    <scope>NUCLEOTIDE SEQUENCE</scope>
</reference>
<sequence length="51" mass="5869">MHTGCRKKKKLKKQLELIFQCCKTQSQSPASSQQNQKPQELQEMVPLSPPE</sequence>
<evidence type="ECO:0000256" key="1">
    <source>
        <dbReference type="SAM" id="MobiDB-lite"/>
    </source>
</evidence>
<accession>A0A0E9QBG1</accession>
<dbReference type="AlphaFoldDB" id="A0A0E9QBG1"/>
<proteinExistence type="predicted"/>
<dbReference type="EMBL" id="GBXM01095144">
    <property type="protein sequence ID" value="JAH13433.1"/>
    <property type="molecule type" value="Transcribed_RNA"/>
</dbReference>
<protein>
    <submittedName>
        <fullName evidence="2">Uncharacterized protein</fullName>
    </submittedName>
</protein>
<evidence type="ECO:0000313" key="2">
    <source>
        <dbReference type="EMBL" id="JAH13433.1"/>
    </source>
</evidence>
<feature type="compositionally biased region" description="Low complexity" evidence="1">
    <location>
        <begin position="25"/>
        <end position="39"/>
    </location>
</feature>
<name>A0A0E9QBG1_ANGAN</name>